<proteinExistence type="predicted"/>
<accession>A0ABX1V8B9</accession>
<dbReference type="InterPro" id="IPR009057">
    <property type="entry name" value="Homeodomain-like_sf"/>
</dbReference>
<dbReference type="RefSeq" id="WP_171183307.1">
    <property type="nucleotide sequence ID" value="NZ_WTPX01000008.1"/>
</dbReference>
<organism evidence="1 2">
    <name type="scientific">Alienimonas chondri</name>
    <dbReference type="NCBI Taxonomy" id="2681879"/>
    <lineage>
        <taxon>Bacteria</taxon>
        <taxon>Pseudomonadati</taxon>
        <taxon>Planctomycetota</taxon>
        <taxon>Planctomycetia</taxon>
        <taxon>Planctomycetales</taxon>
        <taxon>Planctomycetaceae</taxon>
        <taxon>Alienimonas</taxon>
    </lineage>
</organism>
<reference evidence="1 2" key="1">
    <citation type="journal article" date="2020" name="Syst. Appl. Microbiol.">
        <title>Alienimonas chondri sp. nov., a novel planctomycete isolated from the biofilm of the red alga Chondrus crispus.</title>
        <authorList>
            <person name="Vitorino I."/>
            <person name="Albuquerque L."/>
            <person name="Wiegand S."/>
            <person name="Kallscheuer N."/>
            <person name="da Costa M.S."/>
            <person name="Lobo-da-Cunha A."/>
            <person name="Jogler C."/>
            <person name="Lage O.M."/>
        </authorList>
    </citation>
    <scope>NUCLEOTIDE SEQUENCE [LARGE SCALE GENOMIC DNA]</scope>
    <source>
        <strain evidence="1 2">LzC2</strain>
    </source>
</reference>
<dbReference type="Gene3D" id="1.10.10.10">
    <property type="entry name" value="Winged helix-like DNA-binding domain superfamily/Winged helix DNA-binding domain"/>
    <property type="match status" value="1"/>
</dbReference>
<sequence>MALAAEVVRVDPDVLGGTPVFPGTRVPVETLFAYLQEGHRVEDFRADFPSVTREQAEAVLDWAGRHIATAA</sequence>
<dbReference type="Pfam" id="PF04255">
    <property type="entry name" value="DUF433"/>
    <property type="match status" value="1"/>
</dbReference>
<evidence type="ECO:0000313" key="1">
    <source>
        <dbReference type="EMBL" id="NNJ24400.1"/>
    </source>
</evidence>
<protein>
    <recommendedName>
        <fullName evidence="3">DUF433 domain-containing protein</fullName>
    </recommendedName>
</protein>
<evidence type="ECO:0000313" key="2">
    <source>
        <dbReference type="Proteomes" id="UP000609651"/>
    </source>
</evidence>
<dbReference type="PANTHER" id="PTHR34849:SF3">
    <property type="entry name" value="SSR2962 PROTEIN"/>
    <property type="match status" value="1"/>
</dbReference>
<dbReference type="InterPro" id="IPR036388">
    <property type="entry name" value="WH-like_DNA-bd_sf"/>
</dbReference>
<name>A0ABX1V8B9_9PLAN</name>
<evidence type="ECO:0008006" key="3">
    <source>
        <dbReference type="Google" id="ProtNLM"/>
    </source>
</evidence>
<gene>
    <name evidence="1" type="ORF">LzC2_04570</name>
</gene>
<comment type="caution">
    <text evidence="1">The sequence shown here is derived from an EMBL/GenBank/DDBJ whole genome shotgun (WGS) entry which is preliminary data.</text>
</comment>
<dbReference type="Proteomes" id="UP000609651">
    <property type="component" value="Unassembled WGS sequence"/>
</dbReference>
<dbReference type="PANTHER" id="PTHR34849">
    <property type="entry name" value="SSL5025 PROTEIN"/>
    <property type="match status" value="1"/>
</dbReference>
<dbReference type="SUPFAM" id="SSF46689">
    <property type="entry name" value="Homeodomain-like"/>
    <property type="match status" value="1"/>
</dbReference>
<dbReference type="InterPro" id="IPR007367">
    <property type="entry name" value="DUF433"/>
</dbReference>
<dbReference type="EMBL" id="WTPX01000008">
    <property type="protein sequence ID" value="NNJ24400.1"/>
    <property type="molecule type" value="Genomic_DNA"/>
</dbReference>
<keyword evidence="2" id="KW-1185">Reference proteome</keyword>